<reference evidence="2" key="2">
    <citation type="submission" date="2018-02" db="UniProtKB">
        <authorList>
            <consortium name="EnsemblPlants"/>
        </authorList>
    </citation>
    <scope>IDENTIFICATION</scope>
    <source>
        <strain evidence="2">Williams 82</strain>
    </source>
</reference>
<dbReference type="Proteomes" id="UP000008827">
    <property type="component" value="Chromosome 18"/>
</dbReference>
<dbReference type="AlphaFoldDB" id="A0A0R0EXT5"/>
<accession>A0A0R0EXT5</accession>
<name>A0A0R0EXT5_SOYBN</name>
<dbReference type="EMBL" id="CM000851">
    <property type="protein sequence ID" value="KRG98555.1"/>
    <property type="molecule type" value="Genomic_DNA"/>
</dbReference>
<reference evidence="1" key="3">
    <citation type="submission" date="2018-07" db="EMBL/GenBank/DDBJ databases">
        <title>WGS assembly of Glycine max.</title>
        <authorList>
            <person name="Schmutz J."/>
            <person name="Cannon S."/>
            <person name="Schlueter J."/>
            <person name="Ma J."/>
            <person name="Mitros T."/>
            <person name="Nelson W."/>
            <person name="Hyten D."/>
            <person name="Song Q."/>
            <person name="Thelen J."/>
            <person name="Cheng J."/>
            <person name="Xu D."/>
            <person name="Hellsten U."/>
            <person name="May G."/>
            <person name="Yu Y."/>
            <person name="Sakurai T."/>
            <person name="Umezawa T."/>
            <person name="Bhattacharyya M."/>
            <person name="Sandhu D."/>
            <person name="Valliyodan B."/>
            <person name="Lindquist E."/>
            <person name="Peto M."/>
            <person name="Grant D."/>
            <person name="Shu S."/>
            <person name="Goodstein D."/>
            <person name="Barry K."/>
            <person name="Futrell-Griggs M."/>
            <person name="Abernathy B."/>
            <person name="Du J."/>
            <person name="Tian Z."/>
            <person name="Zhu L."/>
            <person name="Gill N."/>
            <person name="Joshi T."/>
            <person name="Libault M."/>
            <person name="Sethuraman A."/>
            <person name="Zhang X."/>
            <person name="Shinozaki K."/>
            <person name="Nguyen H."/>
            <person name="Wing R."/>
            <person name="Cregan P."/>
            <person name="Specht J."/>
            <person name="Grimwood J."/>
            <person name="Rokhsar D."/>
            <person name="Stacey G."/>
            <person name="Shoemaker R."/>
            <person name="Jackson S."/>
        </authorList>
    </citation>
    <scope>NUCLEOTIDE SEQUENCE</scope>
    <source>
        <tissue evidence="1">Callus</tissue>
    </source>
</reference>
<protein>
    <submittedName>
        <fullName evidence="1 2">Uncharacterized protein</fullName>
    </submittedName>
</protein>
<dbReference type="InParanoid" id="A0A0R0EXT5"/>
<sequence>MYYYSLQHLSTLPSRGVLRVHLCLPCFLRSDEVEVTKLMKFLVRGVGSKR</sequence>
<reference evidence="1 2" key="1">
    <citation type="journal article" date="2010" name="Nature">
        <title>Genome sequence of the palaeopolyploid soybean.</title>
        <authorList>
            <person name="Schmutz J."/>
            <person name="Cannon S.B."/>
            <person name="Schlueter J."/>
            <person name="Ma J."/>
            <person name="Mitros T."/>
            <person name="Nelson W."/>
            <person name="Hyten D.L."/>
            <person name="Song Q."/>
            <person name="Thelen J.J."/>
            <person name="Cheng J."/>
            <person name="Xu D."/>
            <person name="Hellsten U."/>
            <person name="May G.D."/>
            <person name="Yu Y."/>
            <person name="Sakurai T."/>
            <person name="Umezawa T."/>
            <person name="Bhattacharyya M.K."/>
            <person name="Sandhu D."/>
            <person name="Valliyodan B."/>
            <person name="Lindquist E."/>
            <person name="Peto M."/>
            <person name="Grant D."/>
            <person name="Shu S."/>
            <person name="Goodstein D."/>
            <person name="Barry K."/>
            <person name="Futrell-Griggs M."/>
            <person name="Abernathy B."/>
            <person name="Du J."/>
            <person name="Tian Z."/>
            <person name="Zhu L."/>
            <person name="Gill N."/>
            <person name="Joshi T."/>
            <person name="Libault M."/>
            <person name="Sethuraman A."/>
            <person name="Zhang X.-C."/>
            <person name="Shinozaki K."/>
            <person name="Nguyen H.T."/>
            <person name="Wing R.A."/>
            <person name="Cregan P."/>
            <person name="Specht J."/>
            <person name="Grimwood J."/>
            <person name="Rokhsar D."/>
            <person name="Stacey G."/>
            <person name="Shoemaker R.C."/>
            <person name="Jackson S.A."/>
        </authorList>
    </citation>
    <scope>NUCLEOTIDE SEQUENCE</scope>
    <source>
        <strain evidence="2">cv. Williams 82</strain>
        <tissue evidence="1">Callus</tissue>
    </source>
</reference>
<evidence type="ECO:0000313" key="3">
    <source>
        <dbReference type="Proteomes" id="UP000008827"/>
    </source>
</evidence>
<gene>
    <name evidence="1" type="ORF">GLYMA_18G080800</name>
</gene>
<keyword evidence="3" id="KW-1185">Reference proteome</keyword>
<proteinExistence type="predicted"/>
<dbReference type="Gramene" id="KRG98555">
    <property type="protein sequence ID" value="KRG98555"/>
    <property type="gene ID" value="GLYMA_18G080800"/>
</dbReference>
<organism evidence="1">
    <name type="scientific">Glycine max</name>
    <name type="common">Soybean</name>
    <name type="synonym">Glycine hispida</name>
    <dbReference type="NCBI Taxonomy" id="3847"/>
    <lineage>
        <taxon>Eukaryota</taxon>
        <taxon>Viridiplantae</taxon>
        <taxon>Streptophyta</taxon>
        <taxon>Embryophyta</taxon>
        <taxon>Tracheophyta</taxon>
        <taxon>Spermatophyta</taxon>
        <taxon>Magnoliopsida</taxon>
        <taxon>eudicotyledons</taxon>
        <taxon>Gunneridae</taxon>
        <taxon>Pentapetalae</taxon>
        <taxon>rosids</taxon>
        <taxon>fabids</taxon>
        <taxon>Fabales</taxon>
        <taxon>Fabaceae</taxon>
        <taxon>Papilionoideae</taxon>
        <taxon>50 kb inversion clade</taxon>
        <taxon>NPAAA clade</taxon>
        <taxon>indigoferoid/millettioid clade</taxon>
        <taxon>Phaseoleae</taxon>
        <taxon>Glycine</taxon>
        <taxon>Glycine subgen. Soja</taxon>
    </lineage>
</organism>
<evidence type="ECO:0000313" key="2">
    <source>
        <dbReference type="EnsemblPlants" id="KRG98555"/>
    </source>
</evidence>
<dbReference type="EnsemblPlants" id="KRG98555">
    <property type="protein sequence ID" value="KRG98555"/>
    <property type="gene ID" value="GLYMA_18G080800"/>
</dbReference>
<evidence type="ECO:0000313" key="1">
    <source>
        <dbReference type="EMBL" id="KRG98555.1"/>
    </source>
</evidence>